<accession>A0A2Z4YA32</accession>
<reference evidence="1 2" key="1">
    <citation type="submission" date="2018-05" db="EMBL/GenBank/DDBJ databases">
        <title>A metagenomic window into the 2 km-deep terrestrial subsurface aquifer revealed taxonomically and functionally diverse microbial community comprising novel uncultured bacterial lineages.</title>
        <authorList>
            <person name="Kadnikov V.V."/>
            <person name="Mardanov A.V."/>
            <person name="Beletsky A.V."/>
            <person name="Banks D."/>
            <person name="Pimenov N.V."/>
            <person name="Frank Y.A."/>
            <person name="Karnachuk O.V."/>
            <person name="Ravin N.V."/>
        </authorList>
    </citation>
    <scope>NUCLEOTIDE SEQUENCE [LARGE SCALE GENOMIC DNA]</scope>
    <source>
        <strain evidence="1">BY</strain>
    </source>
</reference>
<dbReference type="KEGG" id="schv:BRCON_2498"/>
<gene>
    <name evidence="1" type="ORF">BRCON_2498</name>
</gene>
<name>A0A2Z4YA32_SUMC1</name>
<organism evidence="1 2">
    <name type="scientific">Sumerlaea chitinivorans</name>
    <dbReference type="NCBI Taxonomy" id="2250252"/>
    <lineage>
        <taxon>Bacteria</taxon>
        <taxon>Candidatus Sumerlaeota</taxon>
        <taxon>Candidatus Sumerlaeia</taxon>
        <taxon>Candidatus Sumerlaeales</taxon>
        <taxon>Candidatus Sumerlaeaceae</taxon>
        <taxon>Candidatus Sumerlaea</taxon>
    </lineage>
</organism>
<sequence length="77" mass="8529">MGFVDKHTIPGACMLLESKRTSGEDSVDLAAYDDSLLKEGGDYICGLTGRVNGPDYRPADPEKCRKGRPCFKEHMMF</sequence>
<protein>
    <submittedName>
        <fullName evidence="1">Uncharacterized protein</fullName>
    </submittedName>
</protein>
<proteinExistence type="predicted"/>
<dbReference type="AlphaFoldDB" id="A0A2Z4YA32"/>
<evidence type="ECO:0000313" key="2">
    <source>
        <dbReference type="Proteomes" id="UP000262583"/>
    </source>
</evidence>
<evidence type="ECO:0000313" key="1">
    <source>
        <dbReference type="EMBL" id="AXA37255.1"/>
    </source>
</evidence>
<dbReference type="Proteomes" id="UP000262583">
    <property type="component" value="Chromosome"/>
</dbReference>
<dbReference type="EMBL" id="CP030759">
    <property type="protein sequence ID" value="AXA37255.1"/>
    <property type="molecule type" value="Genomic_DNA"/>
</dbReference>